<name>A0ABY1N3I4_9ACTN</name>
<keyword evidence="1" id="KW-0472">Membrane</keyword>
<keyword evidence="1" id="KW-0812">Transmembrane</keyword>
<evidence type="ECO:0000313" key="2">
    <source>
        <dbReference type="EMBL" id="SMO81706.1"/>
    </source>
</evidence>
<comment type="caution">
    <text evidence="2">The sequence shown here is derived from an EMBL/GenBank/DDBJ whole genome shotgun (WGS) entry which is preliminary data.</text>
</comment>
<dbReference type="RefSeq" id="WP_154830543.1">
    <property type="nucleotide sequence ID" value="NZ_BAAAQH010000012.1"/>
</dbReference>
<accession>A0ABY1N3I4</accession>
<organism evidence="2 3">
    <name type="scientific">Dietzia kunjamensis subsp. schimae</name>
    <dbReference type="NCBI Taxonomy" id="498198"/>
    <lineage>
        <taxon>Bacteria</taxon>
        <taxon>Bacillati</taxon>
        <taxon>Actinomycetota</taxon>
        <taxon>Actinomycetes</taxon>
        <taxon>Mycobacteriales</taxon>
        <taxon>Dietziaceae</taxon>
        <taxon>Dietzia</taxon>
    </lineage>
</organism>
<keyword evidence="3" id="KW-1185">Reference proteome</keyword>
<feature type="transmembrane region" description="Helical" evidence="1">
    <location>
        <begin position="35"/>
        <end position="55"/>
    </location>
</feature>
<dbReference type="Proteomes" id="UP000315460">
    <property type="component" value="Unassembled WGS sequence"/>
</dbReference>
<reference evidence="2 3" key="1">
    <citation type="submission" date="2017-05" db="EMBL/GenBank/DDBJ databases">
        <authorList>
            <person name="Varghese N."/>
            <person name="Submissions S."/>
        </authorList>
    </citation>
    <scope>NUCLEOTIDE SEQUENCE [LARGE SCALE GENOMIC DNA]</scope>
    <source>
        <strain evidence="2 3">DSM 45139</strain>
    </source>
</reference>
<proteinExistence type="predicted"/>
<sequence length="71" mass="7012">MRSHAAGPLVGLGLLYGAGVGTVLGVVIAGAPNLATWMVMGAGIGVVVGGVAELWRDVARRTAHGPTPTAH</sequence>
<protein>
    <submittedName>
        <fullName evidence="2">Uncharacterized protein</fullName>
    </submittedName>
</protein>
<dbReference type="EMBL" id="FXTG01000007">
    <property type="protein sequence ID" value="SMO81706.1"/>
    <property type="molecule type" value="Genomic_DNA"/>
</dbReference>
<gene>
    <name evidence="2" type="ORF">SAMN06265174_10738</name>
</gene>
<evidence type="ECO:0000256" key="1">
    <source>
        <dbReference type="SAM" id="Phobius"/>
    </source>
</evidence>
<keyword evidence="1" id="KW-1133">Transmembrane helix</keyword>
<evidence type="ECO:0000313" key="3">
    <source>
        <dbReference type="Proteomes" id="UP000315460"/>
    </source>
</evidence>